<dbReference type="SUPFAM" id="SSF52172">
    <property type="entry name" value="CheY-like"/>
    <property type="match status" value="1"/>
</dbReference>
<dbReference type="InterPro" id="IPR050595">
    <property type="entry name" value="Bact_response_regulator"/>
</dbReference>
<organism evidence="7 8">
    <name type="scientific">Clostridium saccharoperbutylacetonicum N1-4(HMT)</name>
    <dbReference type="NCBI Taxonomy" id="931276"/>
    <lineage>
        <taxon>Bacteria</taxon>
        <taxon>Bacillati</taxon>
        <taxon>Bacillota</taxon>
        <taxon>Clostridia</taxon>
        <taxon>Eubacteriales</taxon>
        <taxon>Clostridiaceae</taxon>
        <taxon>Clostridium</taxon>
    </lineage>
</organism>
<dbReference type="Pfam" id="PF00072">
    <property type="entry name" value="Response_reg"/>
    <property type="match status" value="1"/>
</dbReference>
<evidence type="ECO:0000313" key="8">
    <source>
        <dbReference type="Proteomes" id="UP000011728"/>
    </source>
</evidence>
<keyword evidence="2 5" id="KW-0597">Phosphoprotein</keyword>
<evidence type="ECO:0000256" key="3">
    <source>
        <dbReference type="ARBA" id="ARBA00023012"/>
    </source>
</evidence>
<dbReference type="InterPro" id="IPR001789">
    <property type="entry name" value="Sig_transdc_resp-reg_receiver"/>
</dbReference>
<dbReference type="eggNOG" id="COG0784">
    <property type="taxonomic scope" value="Bacteria"/>
</dbReference>
<dbReference type="EMBL" id="CP004121">
    <property type="protein sequence ID" value="AGF56308.1"/>
    <property type="molecule type" value="Genomic_DNA"/>
</dbReference>
<name>M1MJ17_9CLOT</name>
<keyword evidence="8" id="KW-1185">Reference proteome</keyword>
<dbReference type="Proteomes" id="UP000011728">
    <property type="component" value="Chromosome"/>
</dbReference>
<protein>
    <recommendedName>
        <fullName evidence="1">Stage 0 sporulation protein A homolog</fullName>
    </recommendedName>
</protein>
<proteinExistence type="predicted"/>
<accession>M1MJ17</accession>
<reference evidence="7 8" key="1">
    <citation type="submission" date="2013-02" db="EMBL/GenBank/DDBJ databases">
        <title>Genome sequence of Clostridium saccharoperbutylacetonicum N1-4(HMT).</title>
        <authorList>
            <person name="Poehlein A."/>
            <person name="Daniel R."/>
        </authorList>
    </citation>
    <scope>NUCLEOTIDE SEQUENCE [LARGE SCALE GENOMIC DNA]</scope>
    <source>
        <strain evidence="8">N1-4(HMT)</strain>
    </source>
</reference>
<comment type="function">
    <text evidence="4">May play the central regulatory role in sporulation. It may be an element of the effector pathway responsible for the activation of sporulation genes in response to nutritional stress. Spo0A may act in concert with spo0H (a sigma factor) to control the expression of some genes that are critical to the sporulation process.</text>
</comment>
<dbReference type="RefSeq" id="WP_015392627.1">
    <property type="nucleotide sequence ID" value="NC_020291.1"/>
</dbReference>
<dbReference type="STRING" id="36745.CLSAP_23620"/>
<dbReference type="KEGG" id="csr:Cspa_c25430"/>
<dbReference type="Gene3D" id="3.40.50.2300">
    <property type="match status" value="1"/>
</dbReference>
<evidence type="ECO:0000256" key="5">
    <source>
        <dbReference type="PROSITE-ProRule" id="PRU00169"/>
    </source>
</evidence>
<evidence type="ECO:0000259" key="6">
    <source>
        <dbReference type="PROSITE" id="PS50110"/>
    </source>
</evidence>
<feature type="domain" description="Response regulatory" evidence="6">
    <location>
        <begin position="7"/>
        <end position="125"/>
    </location>
</feature>
<sequence length="126" mass="14246">MRESEKNILLIDDSASIRMFIRGLLEDENYNVYEAINGEDGLVKFKELGNIDLVITDIYMPKKSGLEFVVDLREKDKQTKVIVLSDGGQYNFSNELGVVEALGATTFLKKDLIKDELISKVKEIIS</sequence>
<dbReference type="SMART" id="SM00448">
    <property type="entry name" value="REC"/>
    <property type="match status" value="1"/>
</dbReference>
<dbReference type="AlphaFoldDB" id="M1MJ17"/>
<feature type="modified residue" description="4-aspartylphosphate" evidence="5">
    <location>
        <position position="57"/>
    </location>
</feature>
<evidence type="ECO:0000256" key="1">
    <source>
        <dbReference type="ARBA" id="ARBA00018672"/>
    </source>
</evidence>
<dbReference type="PROSITE" id="PS50110">
    <property type="entry name" value="RESPONSE_REGULATORY"/>
    <property type="match status" value="1"/>
</dbReference>
<dbReference type="PATRIC" id="fig|931276.5.peg.2549"/>
<dbReference type="PANTHER" id="PTHR44591">
    <property type="entry name" value="STRESS RESPONSE REGULATOR PROTEIN 1"/>
    <property type="match status" value="1"/>
</dbReference>
<dbReference type="HOGENOM" id="CLU_000445_69_8_9"/>
<evidence type="ECO:0000256" key="2">
    <source>
        <dbReference type="ARBA" id="ARBA00022553"/>
    </source>
</evidence>
<evidence type="ECO:0000256" key="4">
    <source>
        <dbReference type="ARBA" id="ARBA00024867"/>
    </source>
</evidence>
<dbReference type="PANTHER" id="PTHR44591:SF14">
    <property type="entry name" value="PROTEIN PILG"/>
    <property type="match status" value="1"/>
</dbReference>
<dbReference type="InterPro" id="IPR011006">
    <property type="entry name" value="CheY-like_superfamily"/>
</dbReference>
<dbReference type="GO" id="GO:0000160">
    <property type="term" value="P:phosphorelay signal transduction system"/>
    <property type="evidence" value="ECO:0007669"/>
    <property type="project" value="UniProtKB-KW"/>
</dbReference>
<dbReference type="OrthoDB" id="9797769at2"/>
<keyword evidence="3" id="KW-0902">Two-component regulatory system</keyword>
<gene>
    <name evidence="7" type="ORF">Cspa_c25430</name>
</gene>
<evidence type="ECO:0000313" key="7">
    <source>
        <dbReference type="EMBL" id="AGF56308.1"/>
    </source>
</evidence>